<dbReference type="SUPFAM" id="SSF53335">
    <property type="entry name" value="S-adenosyl-L-methionine-dependent methyltransferases"/>
    <property type="match status" value="1"/>
</dbReference>
<evidence type="ECO:0000256" key="3">
    <source>
        <dbReference type="ARBA" id="ARBA00022679"/>
    </source>
</evidence>
<evidence type="ECO:0000313" key="7">
    <source>
        <dbReference type="Proteomes" id="UP000053095"/>
    </source>
</evidence>
<dbReference type="Gene3D" id="3.40.50.150">
    <property type="entry name" value="Vaccinia Virus protein VP39"/>
    <property type="match status" value="1"/>
</dbReference>
<dbReference type="PANTHER" id="PTHR44942:SF4">
    <property type="entry name" value="METHYLTRANSFERASE TYPE 11 DOMAIN-CONTAINING PROTEIN"/>
    <property type="match status" value="1"/>
</dbReference>
<dbReference type="Proteomes" id="UP000053095">
    <property type="component" value="Unassembled WGS sequence"/>
</dbReference>
<gene>
    <name evidence="6" type="ORF">TCE0_060r18908</name>
</gene>
<dbReference type="AlphaFoldDB" id="A0A6V8HPC4"/>
<proteinExistence type="inferred from homology"/>
<protein>
    <recommendedName>
        <fullName evidence="5">N-acetyltransferase domain-containing protein</fullName>
    </recommendedName>
</protein>
<evidence type="ECO:0000256" key="4">
    <source>
        <dbReference type="ARBA" id="ARBA00022691"/>
    </source>
</evidence>
<dbReference type="GO" id="GO:0008757">
    <property type="term" value="F:S-adenosylmethionine-dependent methyltransferase activity"/>
    <property type="evidence" value="ECO:0007669"/>
    <property type="project" value="InterPro"/>
</dbReference>
<evidence type="ECO:0000259" key="5">
    <source>
        <dbReference type="PROSITE" id="PS51186"/>
    </source>
</evidence>
<dbReference type="InterPro" id="IPR013216">
    <property type="entry name" value="Methyltransf_11"/>
</dbReference>
<dbReference type="SUPFAM" id="SSF55729">
    <property type="entry name" value="Acyl-CoA N-acyltransferases (Nat)"/>
    <property type="match status" value="1"/>
</dbReference>
<dbReference type="PANTHER" id="PTHR44942">
    <property type="entry name" value="METHYLTRANSF_11 DOMAIN-CONTAINING PROTEIN"/>
    <property type="match status" value="1"/>
</dbReference>
<comment type="caution">
    <text evidence="6">The sequence shown here is derived from an EMBL/GenBank/DDBJ whole genome shotgun (WGS) entry which is preliminary data.</text>
</comment>
<evidence type="ECO:0000256" key="1">
    <source>
        <dbReference type="ARBA" id="ARBA00008361"/>
    </source>
</evidence>
<dbReference type="Pfam" id="PF00583">
    <property type="entry name" value="Acetyltransf_1"/>
    <property type="match status" value="1"/>
</dbReference>
<dbReference type="InterPro" id="IPR016181">
    <property type="entry name" value="Acyl_CoA_acyltransferase"/>
</dbReference>
<reference evidence="7" key="1">
    <citation type="journal article" date="2015" name="Genome Announc.">
        <title>Draft genome sequence of Talaromyces cellulolyticus strain Y-94, a source of lignocellulosic biomass-degrading enzymes.</title>
        <authorList>
            <person name="Fujii T."/>
            <person name="Koike H."/>
            <person name="Sawayama S."/>
            <person name="Yano S."/>
            <person name="Inoue H."/>
        </authorList>
    </citation>
    <scope>NUCLEOTIDE SEQUENCE [LARGE SCALE GENOMIC DNA]</scope>
    <source>
        <strain evidence="7">Y-94</strain>
    </source>
</reference>
<feature type="domain" description="N-acetyltransferase" evidence="5">
    <location>
        <begin position="896"/>
        <end position="1026"/>
    </location>
</feature>
<evidence type="ECO:0000256" key="2">
    <source>
        <dbReference type="ARBA" id="ARBA00022603"/>
    </source>
</evidence>
<dbReference type="Pfam" id="PF08241">
    <property type="entry name" value="Methyltransf_11"/>
    <property type="match status" value="1"/>
</dbReference>
<dbReference type="GO" id="GO:0032259">
    <property type="term" value="P:methylation"/>
    <property type="evidence" value="ECO:0007669"/>
    <property type="project" value="UniProtKB-KW"/>
</dbReference>
<evidence type="ECO:0000313" key="6">
    <source>
        <dbReference type="EMBL" id="GAM43800.1"/>
    </source>
</evidence>
<dbReference type="CDD" id="cd04301">
    <property type="entry name" value="NAT_SF"/>
    <property type="match status" value="1"/>
</dbReference>
<dbReference type="InterPro" id="IPR000182">
    <property type="entry name" value="GNAT_dom"/>
</dbReference>
<keyword evidence="3" id="KW-0808">Transferase</keyword>
<keyword evidence="2" id="KW-0489">Methyltransferase</keyword>
<dbReference type="InterPro" id="IPR029063">
    <property type="entry name" value="SAM-dependent_MTases_sf"/>
</dbReference>
<dbReference type="GO" id="GO:0016747">
    <property type="term" value="F:acyltransferase activity, transferring groups other than amino-acyl groups"/>
    <property type="evidence" value="ECO:0007669"/>
    <property type="project" value="InterPro"/>
</dbReference>
<dbReference type="PROSITE" id="PS51186">
    <property type="entry name" value="GNAT"/>
    <property type="match status" value="1"/>
</dbReference>
<organism evidence="6 7">
    <name type="scientific">Talaromyces pinophilus</name>
    <name type="common">Penicillium pinophilum</name>
    <dbReference type="NCBI Taxonomy" id="128442"/>
    <lineage>
        <taxon>Eukaryota</taxon>
        <taxon>Fungi</taxon>
        <taxon>Dikarya</taxon>
        <taxon>Ascomycota</taxon>
        <taxon>Pezizomycotina</taxon>
        <taxon>Eurotiomycetes</taxon>
        <taxon>Eurotiomycetidae</taxon>
        <taxon>Eurotiales</taxon>
        <taxon>Trichocomaceae</taxon>
        <taxon>Talaromyces</taxon>
        <taxon>Talaromyces sect. Talaromyces</taxon>
    </lineage>
</organism>
<sequence>MTQSIHHIAQTGFSDASSYDKHRPTYTAHETDLILNRTNVANRKGLRLVDLAAGTGLFTEALAARPEGYEIIAVEPHDEMRRELEGKGLKGVSVVKGFAQELPIESGSVDGVFATQAFHWFATLESLKEIRRILKPDGYFAMIWHVDDWNCYKSDPVTTPWEQMIKSHIWSHDDNVPRFRHGTWRNVFDDKEQTYFETPIQEEHESQTQWRTPEAVWDRLKTYSIFSTAEEGVLREFKEKFDRTLSEVQKNEAGEVATHGRTQHVFCNLIKLIVMVVSRLGINPMQTVQTPHLFHHTSSTSTIAIQLQRTQTPDAATMMSHHLIARRTPRYCHACLRRPVIPPRQLQATRQPRPFTNQPHQSFNTPSPIRPQLPFLSQTQGRLPLALHLRQHFTRLISTSRTSRYKRGVYRGLKISVTLYAILWMLHLIKTGLYQEEIEHKWPTPQEWSWRSRWALRSAVALQHPEEIGQVKTPWQNVYSFYKQLLERLEDPNIDGQGILEQEEGGILVDGIGKLGYDISQKSEPWRRGYFQCLINSAKAAEYLDGFMNDRKQRITAPKEYVHGPSNPDAKTLPGRTGIVMREEDCTPSAPAPEVFYMKILTTKGFTARQKIDAALAYADWLNYKGLGSTAEDMYTWAMDIATSGLPYDASAVVDAKTGILKNNGKDVASDNIMRVSTALGVHSVKSGDLTTALSIFTSVLKARRNLPHSETSDNQKRSRPTPALDEYLEKIKNMFVPSVYPEAPSDGNEPPVRDASSPCHEAGLMTYIGEILYASSSKETGLAWTRDAVDMTESVLLDLPSASSIGSVYNEEIRETRNRCSSCLKVGLSNWRTMVDNLVTEATAAEQAAIANIDKSWFGSSAAKKADQKTLERKRWQAEKMIIEDRANGLLRLTNEYTLYKPSLKTFMNQLTMTLTYPFDPSINHTHMSNFQHRIRSAPSPFPSGQKLTLPKERWELEALYIAPQYQRKGYGMEALNWGIETAKKEGVEVWVWSSNVGRKLYENAGFEGLGRIGFGDLLSSDTKKEEDDAGEDEEVAVWVMRWRDKGQESQERS</sequence>
<dbReference type="EMBL" id="DF933856">
    <property type="protein sequence ID" value="GAM43800.1"/>
    <property type="molecule type" value="Genomic_DNA"/>
</dbReference>
<comment type="similarity">
    <text evidence="1">Belongs to the methyltransferase superfamily.</text>
</comment>
<keyword evidence="7" id="KW-1185">Reference proteome</keyword>
<name>A0A6V8HPC4_TALPI</name>
<dbReference type="CDD" id="cd02440">
    <property type="entry name" value="AdoMet_MTases"/>
    <property type="match status" value="1"/>
</dbReference>
<dbReference type="InterPro" id="IPR051052">
    <property type="entry name" value="Diverse_substrate_MTase"/>
</dbReference>
<dbReference type="Gene3D" id="3.40.630.30">
    <property type="match status" value="1"/>
</dbReference>
<accession>A0A6V8HPC4</accession>
<keyword evidence="4" id="KW-0949">S-adenosyl-L-methionine</keyword>